<name>A0ABZ0HMX2_9HYPH</name>
<sequence length="299" mass="33699">MVTLDRPAGLQIDPDVLRQSFDREPFGFDHSLSGLDLFKFEELQTLTEKYIGHNEDYYIAAGAPAPGAIFYSVPVAPYEPHVAMERLEAESYRILLKRPEKYDPRFRELIDQLFKQVVDSLGGLGDDRIVRLEAGLIISSAATTTPFHFDPEVGFFSQIEGEKIYHVYSPSILGEEELERFYRSGRVSIAQVDLDGRDPAREHVFSLRPGKGLHQPQNAAHWVETRGARSISYTFVFETEASRARGRARAFNHYLRSLKLNPAAPGANPALDAFKSEAMRVVLPIRKGIADIVHRARAE</sequence>
<dbReference type="EMBL" id="CP136862">
    <property type="protein sequence ID" value="WOJ88241.1"/>
    <property type="molecule type" value="Genomic_DNA"/>
</dbReference>
<evidence type="ECO:0000313" key="2">
    <source>
        <dbReference type="EMBL" id="WOJ88241.1"/>
    </source>
</evidence>
<dbReference type="PROSITE" id="PS51184">
    <property type="entry name" value="JMJC"/>
    <property type="match status" value="1"/>
</dbReference>
<evidence type="ECO:0000313" key="3">
    <source>
        <dbReference type="Proteomes" id="UP001626536"/>
    </source>
</evidence>
<keyword evidence="3" id="KW-1185">Reference proteome</keyword>
<organism evidence="2 3">
    <name type="scientific">Methylocapsa polymorpha</name>
    <dbReference type="NCBI Taxonomy" id="3080828"/>
    <lineage>
        <taxon>Bacteria</taxon>
        <taxon>Pseudomonadati</taxon>
        <taxon>Pseudomonadota</taxon>
        <taxon>Alphaproteobacteria</taxon>
        <taxon>Hyphomicrobiales</taxon>
        <taxon>Beijerinckiaceae</taxon>
        <taxon>Methylocapsa</taxon>
    </lineage>
</organism>
<dbReference type="Gene3D" id="2.60.120.650">
    <property type="entry name" value="Cupin"/>
    <property type="match status" value="1"/>
</dbReference>
<protein>
    <recommendedName>
        <fullName evidence="1">JmjC domain-containing protein</fullName>
    </recommendedName>
</protein>
<accession>A0ABZ0HMX2</accession>
<dbReference type="Proteomes" id="UP001626536">
    <property type="component" value="Chromosome"/>
</dbReference>
<dbReference type="InterPro" id="IPR003347">
    <property type="entry name" value="JmjC_dom"/>
</dbReference>
<reference evidence="2 3" key="1">
    <citation type="submission" date="2023-10" db="EMBL/GenBank/DDBJ databases">
        <title>Novel methanotroph of the genus Methylocapsa from a subarctic wetland.</title>
        <authorList>
            <person name="Belova S.E."/>
            <person name="Oshkin I.Y."/>
            <person name="Miroshnikov K."/>
            <person name="Dedysh S.N."/>
        </authorList>
    </citation>
    <scope>NUCLEOTIDE SEQUENCE [LARGE SCALE GENOMIC DNA]</scope>
    <source>
        <strain evidence="2 3">RX1</strain>
    </source>
</reference>
<gene>
    <name evidence="2" type="ORF">RZS28_10310</name>
</gene>
<evidence type="ECO:0000259" key="1">
    <source>
        <dbReference type="PROSITE" id="PS51184"/>
    </source>
</evidence>
<dbReference type="SUPFAM" id="SSF51197">
    <property type="entry name" value="Clavaminate synthase-like"/>
    <property type="match status" value="1"/>
</dbReference>
<proteinExistence type="predicted"/>
<dbReference type="RefSeq" id="WP_407337681.1">
    <property type="nucleotide sequence ID" value="NZ_CP136862.1"/>
</dbReference>
<feature type="domain" description="JmjC" evidence="1">
    <location>
        <begin position="87"/>
        <end position="254"/>
    </location>
</feature>